<dbReference type="InterPro" id="IPR041551">
    <property type="entry name" value="RE_BsaWI"/>
</dbReference>
<dbReference type="EMBL" id="DSFP01000022">
    <property type="protein sequence ID" value="HEW45295.1"/>
    <property type="molecule type" value="Genomic_DNA"/>
</dbReference>
<gene>
    <name evidence="2" type="ORF">ENO47_01285</name>
</gene>
<comment type="caution">
    <text evidence="2">The sequence shown here is derived from an EMBL/GenBank/DDBJ whole genome shotgun (WGS) entry which is preliminary data.</text>
</comment>
<dbReference type="AlphaFoldDB" id="A0A7C2VEU9"/>
<evidence type="ECO:0000313" key="2">
    <source>
        <dbReference type="EMBL" id="HEW45295.1"/>
    </source>
</evidence>
<protein>
    <recommendedName>
        <fullName evidence="1">BsaWI restriction endonuclease type 2 domain-containing protein</fullName>
    </recommendedName>
</protein>
<feature type="domain" description="BsaWI restriction endonuclease type 2" evidence="1">
    <location>
        <begin position="82"/>
        <end position="172"/>
    </location>
</feature>
<proteinExistence type="predicted"/>
<reference evidence="2" key="1">
    <citation type="journal article" date="2020" name="mSystems">
        <title>Genome- and Community-Level Interaction Insights into Carbon Utilization and Element Cycling Functions of Hydrothermarchaeota in Hydrothermal Sediment.</title>
        <authorList>
            <person name="Zhou Z."/>
            <person name="Liu Y."/>
            <person name="Xu W."/>
            <person name="Pan J."/>
            <person name="Luo Z.H."/>
            <person name="Li M."/>
        </authorList>
    </citation>
    <scope>NUCLEOTIDE SEQUENCE [LARGE SCALE GENOMIC DNA]</scope>
    <source>
        <strain evidence="2">SpSt-132</strain>
    </source>
</reference>
<organism evidence="2">
    <name type="scientific">Hydrogenobacter sp</name>
    <dbReference type="NCBI Taxonomy" id="2152829"/>
    <lineage>
        <taxon>Bacteria</taxon>
        <taxon>Pseudomonadati</taxon>
        <taxon>Aquificota</taxon>
        <taxon>Aquificia</taxon>
        <taxon>Aquificales</taxon>
        <taxon>Aquificaceae</taxon>
        <taxon>Hydrogenobacter</taxon>
    </lineage>
</organism>
<dbReference type="Pfam" id="PF18643">
    <property type="entry name" value="RE_BsaWI"/>
    <property type="match status" value="1"/>
</dbReference>
<accession>A0A7C2VEU9</accession>
<name>A0A7C2VEU9_9AQUI</name>
<evidence type="ECO:0000259" key="1">
    <source>
        <dbReference type="Pfam" id="PF18643"/>
    </source>
</evidence>
<sequence>MDANEKEVRRKRQREVSLVGEATEKRVMQILAQDNKIRGECIIGHGPAQTIKAETFVLRDFERQESLELPHLILSVKYTRETGEEVYMYMDADIVIYHKLSRRVVCVISSKKSFRERGAQSAYWSLKKTERDFKYILVTPDSDFELYNPGNPYKQTKWRTILENEMDAVFVIDKGPPFKSRSFYVGNDHLNNYIRELLLSQTF</sequence>